<feature type="transmembrane region" description="Helical" evidence="1">
    <location>
        <begin position="7"/>
        <end position="29"/>
    </location>
</feature>
<evidence type="ECO:0000313" key="3">
    <source>
        <dbReference type="Proteomes" id="UP000191518"/>
    </source>
</evidence>
<keyword evidence="1" id="KW-0812">Transmembrane</keyword>
<protein>
    <submittedName>
        <fullName evidence="2">Uncharacterized protein</fullName>
    </submittedName>
</protein>
<proteinExistence type="predicted"/>
<sequence>MLLSHSVVLRIAASAIATTFVGFGVNAILRPDHALTFFEFQPPTSVVDKQMFDSLMAIYGVRDIFMGAAIYVASYFGTRSTLGWILLAASSVAFADGLICFTHGQGQWNHWGYAPMVAIAGSLLLGVFDLIATILGVCQLTSSPPHDIWVHYWAGTMVLWFDDDDIVNLKFKTHENTY</sequence>
<feature type="transmembrane region" description="Helical" evidence="1">
    <location>
        <begin position="84"/>
        <end position="104"/>
    </location>
</feature>
<accession>A0A1V6SF55</accession>
<reference evidence="3" key="1">
    <citation type="journal article" date="2017" name="Nat. Microbiol.">
        <title>Global analysis of biosynthetic gene clusters reveals vast potential of secondary metabolite production in Penicillium species.</title>
        <authorList>
            <person name="Nielsen J.C."/>
            <person name="Grijseels S."/>
            <person name="Prigent S."/>
            <person name="Ji B."/>
            <person name="Dainat J."/>
            <person name="Nielsen K.F."/>
            <person name="Frisvad J.C."/>
            <person name="Workman M."/>
            <person name="Nielsen J."/>
        </authorList>
    </citation>
    <scope>NUCLEOTIDE SEQUENCE [LARGE SCALE GENOMIC DNA]</scope>
    <source>
        <strain evidence="3">IBT 29486</strain>
    </source>
</reference>
<feature type="transmembrane region" description="Helical" evidence="1">
    <location>
        <begin position="116"/>
        <end position="138"/>
    </location>
</feature>
<dbReference type="InterPro" id="IPR025363">
    <property type="entry name" value="DUF4267"/>
</dbReference>
<dbReference type="Pfam" id="PF14087">
    <property type="entry name" value="DUF4267"/>
    <property type="match status" value="1"/>
</dbReference>
<dbReference type="EMBL" id="MDYP01000001">
    <property type="protein sequence ID" value="OQE12410.1"/>
    <property type="molecule type" value="Genomic_DNA"/>
</dbReference>
<keyword evidence="1" id="KW-0472">Membrane</keyword>
<comment type="caution">
    <text evidence="2">The sequence shown here is derived from an EMBL/GenBank/DDBJ whole genome shotgun (WGS) entry which is preliminary data.</text>
</comment>
<dbReference type="OrthoDB" id="5216128at2759"/>
<evidence type="ECO:0000256" key="1">
    <source>
        <dbReference type="SAM" id="Phobius"/>
    </source>
</evidence>
<evidence type="ECO:0000313" key="2">
    <source>
        <dbReference type="EMBL" id="OQE12410.1"/>
    </source>
</evidence>
<dbReference type="Proteomes" id="UP000191518">
    <property type="component" value="Unassembled WGS sequence"/>
</dbReference>
<keyword evidence="1" id="KW-1133">Transmembrane helix</keyword>
<gene>
    <name evidence="2" type="ORF">PENVUL_c001G01104</name>
</gene>
<keyword evidence="3" id="KW-1185">Reference proteome</keyword>
<name>A0A1V6SF55_9EURO</name>
<feature type="transmembrane region" description="Helical" evidence="1">
    <location>
        <begin position="56"/>
        <end position="77"/>
    </location>
</feature>
<dbReference type="AlphaFoldDB" id="A0A1V6SF55"/>
<organism evidence="2 3">
    <name type="scientific">Penicillium vulpinum</name>
    <dbReference type="NCBI Taxonomy" id="29845"/>
    <lineage>
        <taxon>Eukaryota</taxon>
        <taxon>Fungi</taxon>
        <taxon>Dikarya</taxon>
        <taxon>Ascomycota</taxon>
        <taxon>Pezizomycotina</taxon>
        <taxon>Eurotiomycetes</taxon>
        <taxon>Eurotiomycetidae</taxon>
        <taxon>Eurotiales</taxon>
        <taxon>Aspergillaceae</taxon>
        <taxon>Penicillium</taxon>
    </lineage>
</organism>